<reference evidence="2" key="1">
    <citation type="submission" date="2016-03" db="EMBL/GenBank/DDBJ databases">
        <authorList>
            <person name="Guldener U."/>
        </authorList>
    </citation>
    <scope>NUCLEOTIDE SEQUENCE [LARGE SCALE GENOMIC DNA]</scope>
    <source>
        <strain evidence="2">04CH-RAC-A.6.1</strain>
    </source>
</reference>
<name>A0A1E1L2T1_9HELO</name>
<evidence type="ECO:0008006" key="3">
    <source>
        <dbReference type="Google" id="ProtNLM"/>
    </source>
</evidence>
<dbReference type="AlphaFoldDB" id="A0A1E1L2T1"/>
<dbReference type="Proteomes" id="UP000178912">
    <property type="component" value="Unassembled WGS sequence"/>
</dbReference>
<organism evidence="1 2">
    <name type="scientific">Rhynchosporium agropyri</name>
    <dbReference type="NCBI Taxonomy" id="914238"/>
    <lineage>
        <taxon>Eukaryota</taxon>
        <taxon>Fungi</taxon>
        <taxon>Dikarya</taxon>
        <taxon>Ascomycota</taxon>
        <taxon>Pezizomycotina</taxon>
        <taxon>Leotiomycetes</taxon>
        <taxon>Helotiales</taxon>
        <taxon>Ploettnerulaceae</taxon>
        <taxon>Rhynchosporium</taxon>
    </lineage>
</organism>
<dbReference type="EMBL" id="FJUX01000071">
    <property type="protein sequence ID" value="CZT04832.1"/>
    <property type="molecule type" value="Genomic_DNA"/>
</dbReference>
<dbReference type="PANTHER" id="PTHR13618">
    <property type="entry name" value="LEUCINE ZIPPER CONTAINING TRANSCRIPTION FACTOR LZF1"/>
    <property type="match status" value="1"/>
</dbReference>
<proteinExistence type="predicted"/>
<protein>
    <recommendedName>
        <fullName evidence="3">RAVE subunit 2/Rogdi</fullName>
    </recommendedName>
</protein>
<dbReference type="GO" id="GO:0043291">
    <property type="term" value="C:RAVE complex"/>
    <property type="evidence" value="ECO:0007669"/>
    <property type="project" value="TreeGrafter"/>
</dbReference>
<dbReference type="PANTHER" id="PTHR13618:SF1">
    <property type="entry name" value="PROTEIN ROGDI HOMOLOG"/>
    <property type="match status" value="1"/>
</dbReference>
<dbReference type="OrthoDB" id="66510at2759"/>
<gene>
    <name evidence="1" type="ORF">RAG0_11146</name>
</gene>
<dbReference type="InterPro" id="IPR028241">
    <property type="entry name" value="RAVE2/Rogdi"/>
</dbReference>
<keyword evidence="2" id="KW-1185">Reference proteome</keyword>
<accession>A0A1E1L2T1</accession>
<evidence type="ECO:0000313" key="2">
    <source>
        <dbReference type="Proteomes" id="UP000178912"/>
    </source>
</evidence>
<dbReference type="Pfam" id="PF10259">
    <property type="entry name" value="Rogdi_lz"/>
    <property type="match status" value="1"/>
</dbReference>
<sequence length="315" mass="34008">MSTAVWPFLPPAELKREEDASTQRELAWLLDSLQETLADLKSGLEDCYALLAPVEPGSTLVMSSPRSENVKGHVTRVGDAVVRGSLNLRLKTLPHIDLTLQPTNPLPLPILSQLRTLLNQSLDCIDITCWTGDRHSSSFMSSQLRLLHGIIREALALIRPAVVEIPDPGHGTVITTSNTSPDTGTIGTNQLDWAHTPTSPLHFTPSLPPSLSLTLTPSSTSLLLTLRVLEPSSITAQFGSRFAHAIGAQRRLEHDEMDGVFMFRGEEVRVKEKVVVESSADPSLLSLGAKLGALERGAGGMRVALRAVTGEPDGE</sequence>
<evidence type="ECO:0000313" key="1">
    <source>
        <dbReference type="EMBL" id="CZT04832.1"/>
    </source>
</evidence>